<sequence>MRELKRRNKNFGLIYVSKYSGLHISHLEVNVILNADVSGEKYDNIVGDLKEADEIFLSRSRGGKGDESALFESIMRKRIIPLISADLVLNQAPEYLSWLLSLKSNYQFGRKKDYCFRVNYVEKD</sequence>
<evidence type="ECO:0000313" key="2">
    <source>
        <dbReference type="Proteomes" id="UP000826656"/>
    </source>
</evidence>
<comment type="caution">
    <text evidence="1">The sequence shown here is derived from an EMBL/GenBank/DDBJ whole genome shotgun (WGS) entry which is preliminary data.</text>
</comment>
<keyword evidence="2" id="KW-1185">Reference proteome</keyword>
<dbReference type="Proteomes" id="UP000826656">
    <property type="component" value="Unassembled WGS sequence"/>
</dbReference>
<proteinExistence type="predicted"/>
<name>A0ABQ7V4T2_SOLTU</name>
<reference evidence="1 2" key="1">
    <citation type="journal article" date="2021" name="bioRxiv">
        <title>Chromosome-scale and haplotype-resolved genome assembly of a tetraploid potato cultivar.</title>
        <authorList>
            <person name="Sun H."/>
            <person name="Jiao W.-B."/>
            <person name="Krause K."/>
            <person name="Campoy J.A."/>
            <person name="Goel M."/>
            <person name="Folz-Donahue K."/>
            <person name="Kukat C."/>
            <person name="Huettel B."/>
            <person name="Schneeberger K."/>
        </authorList>
    </citation>
    <scope>NUCLEOTIDE SEQUENCE [LARGE SCALE GENOMIC DNA]</scope>
    <source>
        <strain evidence="1">SolTubOtavaFocal</strain>
        <tissue evidence="1">Leaves</tissue>
    </source>
</reference>
<evidence type="ECO:0000313" key="1">
    <source>
        <dbReference type="EMBL" id="KAH0759094.1"/>
    </source>
</evidence>
<gene>
    <name evidence="1" type="ORF">KY290_022587</name>
</gene>
<organism evidence="1 2">
    <name type="scientific">Solanum tuberosum</name>
    <name type="common">Potato</name>
    <dbReference type="NCBI Taxonomy" id="4113"/>
    <lineage>
        <taxon>Eukaryota</taxon>
        <taxon>Viridiplantae</taxon>
        <taxon>Streptophyta</taxon>
        <taxon>Embryophyta</taxon>
        <taxon>Tracheophyta</taxon>
        <taxon>Spermatophyta</taxon>
        <taxon>Magnoliopsida</taxon>
        <taxon>eudicotyledons</taxon>
        <taxon>Gunneridae</taxon>
        <taxon>Pentapetalae</taxon>
        <taxon>asterids</taxon>
        <taxon>lamiids</taxon>
        <taxon>Solanales</taxon>
        <taxon>Solanaceae</taxon>
        <taxon>Solanoideae</taxon>
        <taxon>Solaneae</taxon>
        <taxon>Solanum</taxon>
    </lineage>
</organism>
<accession>A0ABQ7V4T2</accession>
<dbReference type="EMBL" id="JAIVGD010000015">
    <property type="protein sequence ID" value="KAH0759094.1"/>
    <property type="molecule type" value="Genomic_DNA"/>
</dbReference>
<protein>
    <submittedName>
        <fullName evidence="1">Uncharacterized protein</fullName>
    </submittedName>
</protein>